<evidence type="ECO:0000259" key="14">
    <source>
        <dbReference type="PROSITE" id="PS50975"/>
    </source>
</evidence>
<dbReference type="InterPro" id="IPR020561">
    <property type="entry name" value="PRibGlycinamid_synth_ATP-grasp"/>
</dbReference>
<keyword evidence="16" id="KW-1185">Reference proteome</keyword>
<dbReference type="UniPathway" id="UPA00074">
    <property type="reaction ID" value="UER00125"/>
</dbReference>
<evidence type="ECO:0000256" key="9">
    <source>
        <dbReference type="ARBA" id="ARBA00038345"/>
    </source>
</evidence>
<dbReference type="GO" id="GO:0004641">
    <property type="term" value="F:phosphoribosylformylglycinamidine cyclo-ligase activity"/>
    <property type="evidence" value="ECO:0007669"/>
    <property type="project" value="UniProtKB-EC"/>
</dbReference>
<dbReference type="InterPro" id="IPR016185">
    <property type="entry name" value="PreATP-grasp_dom_sf"/>
</dbReference>
<dbReference type="InterPro" id="IPR020559">
    <property type="entry name" value="PRibGlycinamide_synth_CS"/>
</dbReference>
<keyword evidence="6" id="KW-0658">Purine biosynthesis</keyword>
<dbReference type="InterPro" id="IPR000115">
    <property type="entry name" value="PRibGlycinamide_synth"/>
</dbReference>
<dbReference type="PANTHER" id="PTHR43472">
    <property type="entry name" value="PHOSPHORIBOSYLAMINE--GLYCINE LIGASE"/>
    <property type="match status" value="1"/>
</dbReference>
<comment type="catalytic activity">
    <reaction evidence="12">
        <text>2-formamido-N(1)-(5-O-phospho-beta-D-ribosyl)acetamidine + ATP = 5-amino-1-(5-phospho-beta-D-ribosyl)imidazole + ADP + phosphate + H(+)</text>
        <dbReference type="Rhea" id="RHEA:23032"/>
        <dbReference type="ChEBI" id="CHEBI:15378"/>
        <dbReference type="ChEBI" id="CHEBI:30616"/>
        <dbReference type="ChEBI" id="CHEBI:43474"/>
        <dbReference type="ChEBI" id="CHEBI:137981"/>
        <dbReference type="ChEBI" id="CHEBI:147287"/>
        <dbReference type="ChEBI" id="CHEBI:456216"/>
        <dbReference type="EC" id="6.3.3.1"/>
    </reaction>
</comment>
<dbReference type="OrthoDB" id="2018833at2759"/>
<dbReference type="InterPro" id="IPR013815">
    <property type="entry name" value="ATP_grasp_subdomain_1"/>
</dbReference>
<protein>
    <recommendedName>
        <fullName evidence="2">phosphoribosylamine--glycine ligase</fullName>
        <ecNumber evidence="2">6.3.4.13</ecNumber>
    </recommendedName>
    <alternativeName>
        <fullName evidence="10">Glycinamide ribonucleotide synthetase</fullName>
    </alternativeName>
    <alternativeName>
        <fullName evidence="11">Phosphoribosylglycinamide synthetase</fullName>
    </alternativeName>
</protein>
<dbReference type="InterPro" id="IPR011054">
    <property type="entry name" value="Rudment_hybrid_motif"/>
</dbReference>
<dbReference type="Gene3D" id="3.40.50.20">
    <property type="match status" value="1"/>
</dbReference>
<dbReference type="Pfam" id="PF01071">
    <property type="entry name" value="GARS_A"/>
    <property type="match status" value="1"/>
</dbReference>
<gene>
    <name evidence="15" type="ORF">L207DRAFT_612118</name>
</gene>
<dbReference type="FunFam" id="3.90.600.10:FF:000001">
    <property type="entry name" value="Trifunctional purine biosynthetic protein adenosine-3"/>
    <property type="match status" value="1"/>
</dbReference>
<dbReference type="SUPFAM" id="SSF51246">
    <property type="entry name" value="Rudiment single hybrid motif"/>
    <property type="match status" value="1"/>
</dbReference>
<dbReference type="PANTHER" id="PTHR43472:SF1">
    <property type="entry name" value="PHOSPHORIBOSYLAMINE--GLYCINE LIGASE, CHLOROPLASTIC"/>
    <property type="match status" value="1"/>
</dbReference>
<evidence type="ECO:0000256" key="3">
    <source>
        <dbReference type="ARBA" id="ARBA00022598"/>
    </source>
</evidence>
<reference evidence="15 16" key="1">
    <citation type="submission" date="2016-04" db="EMBL/GenBank/DDBJ databases">
        <title>A degradative enzymes factory behind the ericoid mycorrhizal symbiosis.</title>
        <authorList>
            <consortium name="DOE Joint Genome Institute"/>
            <person name="Martino E."/>
            <person name="Morin E."/>
            <person name="Grelet G."/>
            <person name="Kuo A."/>
            <person name="Kohler A."/>
            <person name="Daghino S."/>
            <person name="Barry K."/>
            <person name="Choi C."/>
            <person name="Cichocki N."/>
            <person name="Clum A."/>
            <person name="Copeland A."/>
            <person name="Hainaut M."/>
            <person name="Haridas S."/>
            <person name="Labutti K."/>
            <person name="Lindquist E."/>
            <person name="Lipzen A."/>
            <person name="Khouja H.-R."/>
            <person name="Murat C."/>
            <person name="Ohm R."/>
            <person name="Olson A."/>
            <person name="Spatafora J."/>
            <person name="Veneault-Fourrey C."/>
            <person name="Henrissat B."/>
            <person name="Grigoriev I."/>
            <person name="Martin F."/>
            <person name="Perotto S."/>
        </authorList>
    </citation>
    <scope>NUCLEOTIDE SEQUENCE [LARGE SCALE GENOMIC DNA]</scope>
    <source>
        <strain evidence="15 16">F</strain>
    </source>
</reference>
<dbReference type="GO" id="GO:0004637">
    <property type="term" value="F:phosphoribosylamine-glycine ligase activity"/>
    <property type="evidence" value="ECO:0007669"/>
    <property type="project" value="UniProtKB-EC"/>
</dbReference>
<dbReference type="AlphaFoldDB" id="A0A2J6QX46"/>
<dbReference type="SMART" id="SM01209">
    <property type="entry name" value="GARS_A"/>
    <property type="match status" value="1"/>
</dbReference>
<dbReference type="STRING" id="1149755.A0A2J6QX46"/>
<dbReference type="Gene3D" id="3.90.600.10">
    <property type="entry name" value="Phosphoribosylglycinamide synthetase, C-terminal domain"/>
    <property type="match status" value="1"/>
</dbReference>
<evidence type="ECO:0000313" key="15">
    <source>
        <dbReference type="EMBL" id="PMD30831.1"/>
    </source>
</evidence>
<dbReference type="InterPro" id="IPR020562">
    <property type="entry name" value="PRibGlycinamide_synth_N"/>
</dbReference>
<dbReference type="InterPro" id="IPR011761">
    <property type="entry name" value="ATP-grasp"/>
</dbReference>
<dbReference type="NCBIfam" id="TIGR00877">
    <property type="entry name" value="purD"/>
    <property type="match status" value="1"/>
</dbReference>
<dbReference type="InterPro" id="IPR020560">
    <property type="entry name" value="PRibGlycinamide_synth_C-dom"/>
</dbReference>
<dbReference type="EMBL" id="KZ613965">
    <property type="protein sequence ID" value="PMD30831.1"/>
    <property type="molecule type" value="Genomic_DNA"/>
</dbReference>
<dbReference type="SMART" id="SM01210">
    <property type="entry name" value="GARS_C"/>
    <property type="match status" value="1"/>
</dbReference>
<name>A0A2J6QX46_HYAVF</name>
<evidence type="ECO:0000256" key="11">
    <source>
        <dbReference type="ARBA" id="ARBA00042864"/>
    </source>
</evidence>
<dbReference type="Proteomes" id="UP000235786">
    <property type="component" value="Unassembled WGS sequence"/>
</dbReference>
<dbReference type="PROSITE" id="PS00184">
    <property type="entry name" value="GARS"/>
    <property type="match status" value="1"/>
</dbReference>
<evidence type="ECO:0000313" key="16">
    <source>
        <dbReference type="Proteomes" id="UP000235786"/>
    </source>
</evidence>
<keyword evidence="7 13" id="KW-0067">ATP-binding</keyword>
<keyword evidence="8" id="KW-0464">Manganese</keyword>
<dbReference type="Pfam" id="PF02844">
    <property type="entry name" value="GARS_N"/>
    <property type="match status" value="1"/>
</dbReference>
<dbReference type="GO" id="GO:0046872">
    <property type="term" value="F:metal ion binding"/>
    <property type="evidence" value="ECO:0007669"/>
    <property type="project" value="UniProtKB-KW"/>
</dbReference>
<dbReference type="SUPFAM" id="SSF52440">
    <property type="entry name" value="PreATP-grasp domain"/>
    <property type="match status" value="1"/>
</dbReference>
<evidence type="ECO:0000256" key="7">
    <source>
        <dbReference type="ARBA" id="ARBA00022840"/>
    </source>
</evidence>
<dbReference type="Gene3D" id="3.30.470.20">
    <property type="entry name" value="ATP-grasp fold, B domain"/>
    <property type="match status" value="1"/>
</dbReference>
<evidence type="ECO:0000256" key="8">
    <source>
        <dbReference type="ARBA" id="ARBA00023211"/>
    </source>
</evidence>
<dbReference type="HAMAP" id="MF_00138">
    <property type="entry name" value="GARS"/>
    <property type="match status" value="1"/>
</dbReference>
<dbReference type="FunFam" id="3.30.470.20:FF:000018">
    <property type="entry name" value="Trifunctional purine biosynthetic protein adenosine-3"/>
    <property type="match status" value="1"/>
</dbReference>
<accession>A0A2J6QX46</accession>
<keyword evidence="3 15" id="KW-0436">Ligase</keyword>
<evidence type="ECO:0000256" key="10">
    <source>
        <dbReference type="ARBA" id="ARBA00042242"/>
    </source>
</evidence>
<dbReference type="GO" id="GO:0009113">
    <property type="term" value="P:purine nucleobase biosynthetic process"/>
    <property type="evidence" value="ECO:0007669"/>
    <property type="project" value="InterPro"/>
</dbReference>
<evidence type="ECO:0000256" key="6">
    <source>
        <dbReference type="ARBA" id="ARBA00022755"/>
    </source>
</evidence>
<keyword evidence="5 13" id="KW-0547">Nucleotide-binding</keyword>
<dbReference type="GO" id="GO:0006189">
    <property type="term" value="P:'de novo' IMP biosynthetic process"/>
    <property type="evidence" value="ECO:0007669"/>
    <property type="project" value="UniProtKB-UniPathway"/>
</dbReference>
<comment type="pathway">
    <text evidence="1">Purine metabolism; IMP biosynthesis via de novo pathway; N(1)-(5-phospho-D-ribosyl)glycinamide from 5-phospho-alpha-D-ribose 1-diphosphate: step 2/2.</text>
</comment>
<evidence type="ECO:0000256" key="2">
    <source>
        <dbReference type="ARBA" id="ARBA00013255"/>
    </source>
</evidence>
<organism evidence="15 16">
    <name type="scientific">Hyaloscypha variabilis (strain UAMH 11265 / GT02V1 / F)</name>
    <name type="common">Meliniomyces variabilis</name>
    <dbReference type="NCBI Taxonomy" id="1149755"/>
    <lineage>
        <taxon>Eukaryota</taxon>
        <taxon>Fungi</taxon>
        <taxon>Dikarya</taxon>
        <taxon>Ascomycota</taxon>
        <taxon>Pezizomycotina</taxon>
        <taxon>Leotiomycetes</taxon>
        <taxon>Helotiales</taxon>
        <taxon>Hyaloscyphaceae</taxon>
        <taxon>Hyaloscypha</taxon>
        <taxon>Hyaloscypha variabilis</taxon>
    </lineage>
</organism>
<evidence type="ECO:0000256" key="5">
    <source>
        <dbReference type="ARBA" id="ARBA00022741"/>
    </source>
</evidence>
<evidence type="ECO:0000256" key="4">
    <source>
        <dbReference type="ARBA" id="ARBA00022723"/>
    </source>
</evidence>
<evidence type="ECO:0000256" key="12">
    <source>
        <dbReference type="ARBA" id="ARBA00049057"/>
    </source>
</evidence>
<dbReference type="FunFam" id="3.30.1490.20:FF:000006">
    <property type="entry name" value="phosphoribosylamine--glycine ligase, chloroplastic-like"/>
    <property type="match status" value="1"/>
</dbReference>
<dbReference type="InterPro" id="IPR037123">
    <property type="entry name" value="PRibGlycinamide_synth_C_sf"/>
</dbReference>
<dbReference type="Gene3D" id="3.30.1490.20">
    <property type="entry name" value="ATP-grasp fold, A domain"/>
    <property type="match status" value="1"/>
</dbReference>
<evidence type="ECO:0000256" key="13">
    <source>
        <dbReference type="PROSITE-ProRule" id="PRU00409"/>
    </source>
</evidence>
<keyword evidence="4" id="KW-0479">Metal-binding</keyword>
<comment type="similarity">
    <text evidence="9">Belongs to the GARS family.</text>
</comment>
<dbReference type="PROSITE" id="PS50975">
    <property type="entry name" value="ATP_GRASP"/>
    <property type="match status" value="1"/>
</dbReference>
<dbReference type="Pfam" id="PF02843">
    <property type="entry name" value="GARS_C"/>
    <property type="match status" value="1"/>
</dbReference>
<proteinExistence type="inferred from homology"/>
<feature type="domain" description="ATP-grasp" evidence="14">
    <location>
        <begin position="117"/>
        <end position="323"/>
    </location>
</feature>
<dbReference type="GO" id="GO:0005524">
    <property type="term" value="F:ATP binding"/>
    <property type="evidence" value="ECO:0007669"/>
    <property type="project" value="UniProtKB-UniRule"/>
</dbReference>
<dbReference type="EC" id="6.3.4.13" evidence="2"/>
<sequence>MERQASLKVLLVGKGGRESALAFKLSQSPRVEEIFVVPGNGGTARGIDKVSNIDHVSDEDFDGLVKLAQELKINLVVPGPDAPIVNGIEGYFRAANIPCFAPSKETAQIEGSKAFSKDFMARHKIPTAEYRNFRSFSAAEAYIKSISHKVVLKVSGLAAGKGVILPETKDEALQGLKEIMLDHKFGNAGDEVVIEELLEGDELSILTFSDGKTFKSMSPAQDHKRIFDGDLGPNTGGMGCYAPTKIATPEVIREIKETILRPTFEGLRKEGIPFIGMLFTGIMLTKSGPKALEYNARFGDPETQTLLPLLQSDLAEIMVACVGERLHETKVEMRDKFCAVVIISAKGYPGAYPEGDIIEIDPFKSSTRPSSSINFFHAGTKSMQDGSIVTAGGRVMAVSATEQTLETAVKLAYKGVQAVHFDGMFYRRDIAHRAFK</sequence>
<dbReference type="SUPFAM" id="SSF56059">
    <property type="entry name" value="Glutathione synthetase ATP-binding domain-like"/>
    <property type="match status" value="1"/>
</dbReference>
<evidence type="ECO:0000256" key="1">
    <source>
        <dbReference type="ARBA" id="ARBA00005174"/>
    </source>
</evidence>